<sequence length="74" mass="7848">MASTIGLISGAGIPVNSLGVPRRNILSTFWQSSFDQLLNIDALLQHFGILSGCLNQFNLVETGCSSTLLTPKLG</sequence>
<dbReference type="OrthoDB" id="272139at2759"/>
<organism evidence="1 2">
    <name type="scientific">Protopolystoma xenopodis</name>
    <dbReference type="NCBI Taxonomy" id="117903"/>
    <lineage>
        <taxon>Eukaryota</taxon>
        <taxon>Metazoa</taxon>
        <taxon>Spiralia</taxon>
        <taxon>Lophotrochozoa</taxon>
        <taxon>Platyhelminthes</taxon>
        <taxon>Monogenea</taxon>
        <taxon>Polyopisthocotylea</taxon>
        <taxon>Polystomatidea</taxon>
        <taxon>Polystomatidae</taxon>
        <taxon>Protopolystoma</taxon>
    </lineage>
</organism>
<dbReference type="AlphaFoldDB" id="A0A448X7I8"/>
<evidence type="ECO:0000313" key="1">
    <source>
        <dbReference type="EMBL" id="VEL30102.1"/>
    </source>
</evidence>
<keyword evidence="2" id="KW-1185">Reference proteome</keyword>
<comment type="caution">
    <text evidence="1">The sequence shown here is derived from an EMBL/GenBank/DDBJ whole genome shotgun (WGS) entry which is preliminary data.</text>
</comment>
<protein>
    <submittedName>
        <fullName evidence="1">Uncharacterized protein</fullName>
    </submittedName>
</protein>
<gene>
    <name evidence="1" type="ORF">PXEA_LOCUS23542</name>
</gene>
<dbReference type="Proteomes" id="UP000784294">
    <property type="component" value="Unassembled WGS sequence"/>
</dbReference>
<reference evidence="1" key="1">
    <citation type="submission" date="2018-11" db="EMBL/GenBank/DDBJ databases">
        <authorList>
            <consortium name="Pathogen Informatics"/>
        </authorList>
    </citation>
    <scope>NUCLEOTIDE SEQUENCE</scope>
</reference>
<proteinExistence type="predicted"/>
<name>A0A448X7I8_9PLAT</name>
<dbReference type="EMBL" id="CAAALY010109403">
    <property type="protein sequence ID" value="VEL30102.1"/>
    <property type="molecule type" value="Genomic_DNA"/>
</dbReference>
<evidence type="ECO:0000313" key="2">
    <source>
        <dbReference type="Proteomes" id="UP000784294"/>
    </source>
</evidence>
<accession>A0A448X7I8</accession>